<proteinExistence type="inferred from homology"/>
<evidence type="ECO:0000313" key="9">
    <source>
        <dbReference type="Proteomes" id="UP000006377"/>
    </source>
</evidence>
<evidence type="ECO:0000256" key="1">
    <source>
        <dbReference type="ARBA" id="ARBA00010296"/>
    </source>
</evidence>
<dbReference type="eggNOG" id="COG5510">
    <property type="taxonomic scope" value="Bacteria"/>
</dbReference>
<feature type="transmembrane region" description="Helical" evidence="7">
    <location>
        <begin position="31"/>
        <end position="49"/>
    </location>
</feature>
<keyword evidence="2" id="KW-1003">Cell membrane</keyword>
<dbReference type="KEGG" id="pla:Plav_0057"/>
<evidence type="ECO:0000256" key="5">
    <source>
        <dbReference type="ARBA" id="ARBA00023139"/>
    </source>
</evidence>
<dbReference type="AlphaFoldDB" id="A7HP47"/>
<dbReference type="Pfam" id="PF08085">
    <property type="entry name" value="Entericidin"/>
    <property type="match status" value="1"/>
</dbReference>
<gene>
    <name evidence="8" type="ordered locus">Plav_0057</name>
</gene>
<comment type="similarity">
    <text evidence="1">Belongs to the EcnA/EcnB lipoprotein family.</text>
</comment>
<dbReference type="GO" id="GO:0009636">
    <property type="term" value="P:response to toxic substance"/>
    <property type="evidence" value="ECO:0007669"/>
    <property type="project" value="InterPro"/>
</dbReference>
<keyword evidence="5" id="KW-0564">Palmitate</keyword>
<keyword evidence="9" id="KW-1185">Reference proteome</keyword>
<name>A7HP47_PARL1</name>
<evidence type="ECO:0000256" key="4">
    <source>
        <dbReference type="ARBA" id="ARBA00023136"/>
    </source>
</evidence>
<evidence type="ECO:0000256" key="2">
    <source>
        <dbReference type="ARBA" id="ARBA00022475"/>
    </source>
</evidence>
<reference evidence="8 9" key="1">
    <citation type="journal article" date="2011" name="Stand. Genomic Sci.">
        <title>Complete genome sequence of Parvibaculum lavamentivorans type strain (DS-1(T)).</title>
        <authorList>
            <person name="Schleheck D."/>
            <person name="Weiss M."/>
            <person name="Pitluck S."/>
            <person name="Bruce D."/>
            <person name="Land M.L."/>
            <person name="Han S."/>
            <person name="Saunders E."/>
            <person name="Tapia R."/>
            <person name="Detter C."/>
            <person name="Brettin T."/>
            <person name="Han J."/>
            <person name="Woyke T."/>
            <person name="Goodwin L."/>
            <person name="Pennacchio L."/>
            <person name="Nolan M."/>
            <person name="Cook A.M."/>
            <person name="Kjelleberg S."/>
            <person name="Thomas T."/>
        </authorList>
    </citation>
    <scope>NUCLEOTIDE SEQUENCE [LARGE SCALE GENOMIC DNA]</scope>
    <source>
        <strain evidence="9">DS-1 / DSM 13023 / NCIMB 13966</strain>
    </source>
</reference>
<keyword evidence="7" id="KW-1133">Transmembrane helix</keyword>
<evidence type="ECO:0000256" key="7">
    <source>
        <dbReference type="SAM" id="Phobius"/>
    </source>
</evidence>
<keyword evidence="7" id="KW-0812">Transmembrane</keyword>
<sequence>MELFVLRLVIFPSRAGNGFSYMRLIAMKHVFAMLALLVAGFGLAACNTVEGAGQDIQRGGAAIEDTANDAK</sequence>
<evidence type="ECO:0000256" key="3">
    <source>
        <dbReference type="ARBA" id="ARBA00022729"/>
    </source>
</evidence>
<organism evidence="8 9">
    <name type="scientific">Parvibaculum lavamentivorans (strain DS-1 / DSM 13023 / NCIMB 13966)</name>
    <dbReference type="NCBI Taxonomy" id="402881"/>
    <lineage>
        <taxon>Bacteria</taxon>
        <taxon>Pseudomonadati</taxon>
        <taxon>Pseudomonadota</taxon>
        <taxon>Alphaproteobacteria</taxon>
        <taxon>Hyphomicrobiales</taxon>
        <taxon>Parvibaculaceae</taxon>
        <taxon>Parvibaculum</taxon>
    </lineage>
</organism>
<dbReference type="Proteomes" id="UP000006377">
    <property type="component" value="Chromosome"/>
</dbReference>
<keyword evidence="3" id="KW-0732">Signal</keyword>
<accession>A7HP47</accession>
<dbReference type="HOGENOM" id="CLU_2736390_0_0_5"/>
<keyword evidence="4 7" id="KW-0472">Membrane</keyword>
<evidence type="ECO:0000313" key="8">
    <source>
        <dbReference type="EMBL" id="ABS61680.1"/>
    </source>
</evidence>
<protein>
    <submittedName>
        <fullName evidence="8">Entericidin EcnAB</fullName>
    </submittedName>
</protein>
<dbReference type="EMBL" id="CP000774">
    <property type="protein sequence ID" value="ABS61680.1"/>
    <property type="molecule type" value="Genomic_DNA"/>
</dbReference>
<evidence type="ECO:0000256" key="6">
    <source>
        <dbReference type="ARBA" id="ARBA00023288"/>
    </source>
</evidence>
<dbReference type="STRING" id="402881.Plav_0057"/>
<keyword evidence="6" id="KW-0449">Lipoprotein</keyword>
<dbReference type="GO" id="GO:0016020">
    <property type="term" value="C:membrane"/>
    <property type="evidence" value="ECO:0007669"/>
    <property type="project" value="InterPro"/>
</dbReference>
<dbReference type="InterPro" id="IPR012556">
    <property type="entry name" value="Entericidin"/>
</dbReference>